<dbReference type="Gene3D" id="3.90.550.10">
    <property type="entry name" value="Spore Coat Polysaccharide Biosynthesis Protein SpsA, Chain A"/>
    <property type="match status" value="1"/>
</dbReference>
<sequence length="319" mass="34840">MTAPRSASSAARTGILVVSYGSAALLRTTLANSVPPEPGGPSRAPTAVVVVENHRDPAQQASTRALCVAHGWEYLEPGANLGFGGGCNLAADRALALGCDALVLLNPDLTIPPDGVARLAARVRSERDVAVAPLIHRPDGSSYSRGRILLRLDRGEMLSERRREEVPNGVAVMTWLTAAALALSSDLWRRSGGFDPRYFLYWEDVDLSRRIHRAGGRLEVEESVVAIHDEGATHRGATVSRAKSDTYYYYSIRNRMLFADRWLAPSWRRRWALLAPLTGWAVLLQGGRRQLLGSTAPWLAYARGIRDGARSRVGERGRP</sequence>
<name>A0A2A9D186_9MICO</name>
<organism evidence="5 6">
    <name type="scientific">Serinibacter salmoneus</name>
    <dbReference type="NCBI Taxonomy" id="556530"/>
    <lineage>
        <taxon>Bacteria</taxon>
        <taxon>Bacillati</taxon>
        <taxon>Actinomycetota</taxon>
        <taxon>Actinomycetes</taxon>
        <taxon>Micrococcales</taxon>
        <taxon>Beutenbergiaceae</taxon>
        <taxon>Serinibacter</taxon>
    </lineage>
</organism>
<evidence type="ECO:0000256" key="4">
    <source>
        <dbReference type="ARBA" id="ARBA00022679"/>
    </source>
</evidence>
<dbReference type="Proteomes" id="UP000224915">
    <property type="component" value="Unassembled WGS sequence"/>
</dbReference>
<evidence type="ECO:0000256" key="1">
    <source>
        <dbReference type="ARBA" id="ARBA00004776"/>
    </source>
</evidence>
<evidence type="ECO:0000256" key="3">
    <source>
        <dbReference type="ARBA" id="ARBA00022676"/>
    </source>
</evidence>
<keyword evidence="3" id="KW-0328">Glycosyltransferase</keyword>
<accession>A0A2A9D186</accession>
<dbReference type="OrthoDB" id="9771846at2"/>
<dbReference type="PANTHER" id="PTHR43179">
    <property type="entry name" value="RHAMNOSYLTRANSFERASE WBBL"/>
    <property type="match status" value="1"/>
</dbReference>
<keyword evidence="4 5" id="KW-0808">Transferase</keyword>
<evidence type="ECO:0000256" key="2">
    <source>
        <dbReference type="ARBA" id="ARBA00006739"/>
    </source>
</evidence>
<keyword evidence="6" id="KW-1185">Reference proteome</keyword>
<dbReference type="RefSeq" id="WP_143556939.1">
    <property type="nucleotide sequence ID" value="NZ_PDJD01000001.1"/>
</dbReference>
<dbReference type="PANTHER" id="PTHR43179:SF12">
    <property type="entry name" value="GALACTOFURANOSYLTRANSFERASE GLFT2"/>
    <property type="match status" value="1"/>
</dbReference>
<proteinExistence type="inferred from homology"/>
<dbReference type="AlphaFoldDB" id="A0A2A9D186"/>
<dbReference type="SUPFAM" id="SSF53448">
    <property type="entry name" value="Nucleotide-diphospho-sugar transferases"/>
    <property type="match status" value="1"/>
</dbReference>
<protein>
    <submittedName>
        <fullName evidence="5">GT2 family glycosyltransferase</fullName>
    </submittedName>
</protein>
<evidence type="ECO:0000313" key="5">
    <source>
        <dbReference type="EMBL" id="PFG20468.1"/>
    </source>
</evidence>
<dbReference type="InterPro" id="IPR029044">
    <property type="entry name" value="Nucleotide-diphossugar_trans"/>
</dbReference>
<gene>
    <name evidence="5" type="ORF">ATL40_2068</name>
</gene>
<reference evidence="5 6" key="1">
    <citation type="submission" date="2017-10" db="EMBL/GenBank/DDBJ databases">
        <title>Sequencing the genomes of 1000 actinobacteria strains.</title>
        <authorList>
            <person name="Klenk H.-P."/>
        </authorList>
    </citation>
    <scope>NUCLEOTIDE SEQUENCE [LARGE SCALE GENOMIC DNA]</scope>
    <source>
        <strain evidence="5 6">DSM 21801</strain>
    </source>
</reference>
<comment type="pathway">
    <text evidence="1">Cell wall biogenesis; cell wall polysaccharide biosynthesis.</text>
</comment>
<dbReference type="GO" id="GO:0016757">
    <property type="term" value="F:glycosyltransferase activity"/>
    <property type="evidence" value="ECO:0007669"/>
    <property type="project" value="UniProtKB-KW"/>
</dbReference>
<comment type="caution">
    <text evidence="5">The sequence shown here is derived from an EMBL/GenBank/DDBJ whole genome shotgun (WGS) entry which is preliminary data.</text>
</comment>
<evidence type="ECO:0000313" key="6">
    <source>
        <dbReference type="Proteomes" id="UP000224915"/>
    </source>
</evidence>
<dbReference type="EMBL" id="PDJD01000001">
    <property type="protein sequence ID" value="PFG20468.1"/>
    <property type="molecule type" value="Genomic_DNA"/>
</dbReference>
<comment type="similarity">
    <text evidence="2">Belongs to the glycosyltransferase 2 family.</text>
</comment>